<evidence type="ECO:0000256" key="4">
    <source>
        <dbReference type="ARBA" id="ARBA00022692"/>
    </source>
</evidence>
<dbReference type="PROSITE" id="PS50850">
    <property type="entry name" value="MFS"/>
    <property type="match status" value="1"/>
</dbReference>
<dbReference type="AlphaFoldDB" id="A0A9P9WMS0"/>
<protein>
    <recommendedName>
        <fullName evidence="10">Major facilitator superfamily (MFS) profile domain-containing protein</fullName>
    </recommendedName>
</protein>
<name>A0A9P9WMS0_9PEZI</name>
<feature type="transmembrane region" description="Helical" evidence="9">
    <location>
        <begin position="170"/>
        <end position="193"/>
    </location>
</feature>
<keyword evidence="12" id="KW-1185">Reference proteome</keyword>
<evidence type="ECO:0000259" key="10">
    <source>
        <dbReference type="PROSITE" id="PS50850"/>
    </source>
</evidence>
<dbReference type="Gene3D" id="1.20.1250.20">
    <property type="entry name" value="MFS general substrate transporter like domains"/>
    <property type="match status" value="1"/>
</dbReference>
<feature type="transmembrane region" description="Helical" evidence="9">
    <location>
        <begin position="59"/>
        <end position="79"/>
    </location>
</feature>
<dbReference type="InterPro" id="IPR020846">
    <property type="entry name" value="MFS_dom"/>
</dbReference>
<dbReference type="SUPFAM" id="SSF103473">
    <property type="entry name" value="MFS general substrate transporter"/>
    <property type="match status" value="1"/>
</dbReference>
<keyword evidence="3 7" id="KW-0813">Transport</keyword>
<keyword evidence="6 9" id="KW-0472">Membrane</keyword>
<evidence type="ECO:0000256" key="1">
    <source>
        <dbReference type="ARBA" id="ARBA00004141"/>
    </source>
</evidence>
<proteinExistence type="inferred from homology"/>
<feature type="domain" description="Major facilitator superfamily (MFS) profile" evidence="10">
    <location>
        <begin position="18"/>
        <end position="454"/>
    </location>
</feature>
<dbReference type="InterPro" id="IPR050360">
    <property type="entry name" value="MFS_Sugar_Transporters"/>
</dbReference>
<accession>A0A9P9WMS0</accession>
<dbReference type="InterPro" id="IPR005828">
    <property type="entry name" value="MFS_sugar_transport-like"/>
</dbReference>
<feature type="transmembrane region" description="Helical" evidence="9">
    <location>
        <begin position="12"/>
        <end position="31"/>
    </location>
</feature>
<dbReference type="InterPro" id="IPR036259">
    <property type="entry name" value="MFS_trans_sf"/>
</dbReference>
<dbReference type="Proteomes" id="UP000829685">
    <property type="component" value="Unassembled WGS sequence"/>
</dbReference>
<dbReference type="InterPro" id="IPR003663">
    <property type="entry name" value="Sugar/inositol_transpt"/>
</dbReference>
<keyword evidence="5 9" id="KW-1133">Transmembrane helix</keyword>
<dbReference type="PANTHER" id="PTHR48022:SF72">
    <property type="entry name" value="MAJOR FACILITATOR SUPERFAMILY (MFS) PROFILE DOMAIN-CONTAINING PROTEIN-RELATED"/>
    <property type="match status" value="1"/>
</dbReference>
<feature type="transmembrane region" description="Helical" evidence="9">
    <location>
        <begin position="86"/>
        <end position="106"/>
    </location>
</feature>
<feature type="transmembrane region" description="Helical" evidence="9">
    <location>
        <begin position="432"/>
        <end position="450"/>
    </location>
</feature>
<dbReference type="PRINTS" id="PR00171">
    <property type="entry name" value="SUGRTRNSPORT"/>
</dbReference>
<dbReference type="EMBL" id="JAFIMR010000013">
    <property type="protein sequence ID" value="KAI1871119.1"/>
    <property type="molecule type" value="Genomic_DNA"/>
</dbReference>
<evidence type="ECO:0000313" key="12">
    <source>
        <dbReference type="Proteomes" id="UP000829685"/>
    </source>
</evidence>
<comment type="subcellular location">
    <subcellularLocation>
        <location evidence="1">Membrane</location>
        <topology evidence="1">Multi-pass membrane protein</topology>
    </subcellularLocation>
</comment>
<dbReference type="Pfam" id="PF00083">
    <property type="entry name" value="Sugar_tr"/>
    <property type="match status" value="1"/>
</dbReference>
<gene>
    <name evidence="11" type="ORF">JX265_006159</name>
</gene>
<evidence type="ECO:0000256" key="2">
    <source>
        <dbReference type="ARBA" id="ARBA00010992"/>
    </source>
</evidence>
<dbReference type="PANTHER" id="PTHR48022">
    <property type="entry name" value="PLASTIDIC GLUCOSE TRANSPORTER 4"/>
    <property type="match status" value="1"/>
</dbReference>
<comment type="similarity">
    <text evidence="2 7">Belongs to the major facilitator superfamily. Sugar transporter (TC 2.A.1.1) family.</text>
</comment>
<feature type="transmembrane region" description="Helical" evidence="9">
    <location>
        <begin position="263"/>
        <end position="286"/>
    </location>
</feature>
<keyword evidence="4 9" id="KW-0812">Transmembrane</keyword>
<evidence type="ECO:0000313" key="11">
    <source>
        <dbReference type="EMBL" id="KAI1871119.1"/>
    </source>
</evidence>
<feature type="transmembrane region" description="Helical" evidence="9">
    <location>
        <begin position="401"/>
        <end position="420"/>
    </location>
</feature>
<evidence type="ECO:0000256" key="7">
    <source>
        <dbReference type="RuleBase" id="RU003346"/>
    </source>
</evidence>
<organism evidence="11 12">
    <name type="scientific">Neoarthrinium moseri</name>
    <dbReference type="NCBI Taxonomy" id="1658444"/>
    <lineage>
        <taxon>Eukaryota</taxon>
        <taxon>Fungi</taxon>
        <taxon>Dikarya</taxon>
        <taxon>Ascomycota</taxon>
        <taxon>Pezizomycotina</taxon>
        <taxon>Sordariomycetes</taxon>
        <taxon>Xylariomycetidae</taxon>
        <taxon>Amphisphaeriales</taxon>
        <taxon>Apiosporaceae</taxon>
        <taxon>Neoarthrinium</taxon>
    </lineage>
</organism>
<feature type="transmembrane region" description="Helical" evidence="9">
    <location>
        <begin position="298"/>
        <end position="321"/>
    </location>
</feature>
<dbReference type="FunFam" id="1.20.1250.20:FF:000090">
    <property type="entry name" value="MFS sugar transporter, putative"/>
    <property type="match status" value="1"/>
</dbReference>
<evidence type="ECO:0000256" key="5">
    <source>
        <dbReference type="ARBA" id="ARBA00022989"/>
    </source>
</evidence>
<evidence type="ECO:0000256" key="6">
    <source>
        <dbReference type="ARBA" id="ARBA00023136"/>
    </source>
</evidence>
<reference evidence="11" key="1">
    <citation type="submission" date="2021-03" db="EMBL/GenBank/DDBJ databases">
        <title>Revisited historic fungal species revealed as producer of novel bioactive compounds through whole genome sequencing and comparative genomics.</title>
        <authorList>
            <person name="Vignolle G.A."/>
            <person name="Hochenegger N."/>
            <person name="Mach R.L."/>
            <person name="Mach-Aigner A.R."/>
            <person name="Javad Rahimi M."/>
            <person name="Salim K.A."/>
            <person name="Chan C.M."/>
            <person name="Lim L.B.L."/>
            <person name="Cai F."/>
            <person name="Druzhinina I.S."/>
            <person name="U'Ren J.M."/>
            <person name="Derntl C."/>
        </authorList>
    </citation>
    <scope>NUCLEOTIDE SEQUENCE</scope>
    <source>
        <strain evidence="11">TUCIM 5799</strain>
    </source>
</reference>
<dbReference type="GO" id="GO:0016020">
    <property type="term" value="C:membrane"/>
    <property type="evidence" value="ECO:0007669"/>
    <property type="project" value="UniProtKB-SubCell"/>
</dbReference>
<evidence type="ECO:0000256" key="3">
    <source>
        <dbReference type="ARBA" id="ARBA00022448"/>
    </source>
</evidence>
<sequence length="527" mass="58747">MAPHYNFFGTGFKLRAAITVACQCAFVLFGYDQGVFSGIVGNEDFLNQFGHPNPSLEGIIVSIYNLGAFSGCILAFMVCDKTGRRLAMWIAMAFIIVGAVLQASAFTVPHLMIARYITGIETSTVPMYQSELCEASKRGRLVSSEPLCVGAGIEIAYWFDYGMSFTSGSIAWRLPIACQILFAFLVIILVFGLPESPRWLHKHGRHEEALKVLCEVYDRKPDHPKIVKEEKDVLEALAVEQEHGEYRWSQLLKKDEVQTGRRVLLAYGMQFMNQMGGINLVVYYITSVLQFNVGLDRNLSLLIGGVINAMFFFGSLFPTFFLDKYGRRKPMMWGSFGLGISMMLVAILLSFQDRGGMIAKNTASASVTFFFTYMLIFGATANCIPWVYVPEILPLHVRAKGTAVGVSSNWLWNFFVVMITPTLINNLMWKGYLIFMALNFAFIPLVYFCYPETSNLTLEEIDWLFLEPGAVKRSRHVSKLGWGGESGWERRRSSLAAVVPNQEGKEDAPGASQIENGGSEKVTGSGV</sequence>
<feature type="transmembrane region" description="Helical" evidence="9">
    <location>
        <begin position="363"/>
        <end position="389"/>
    </location>
</feature>
<evidence type="ECO:0000256" key="8">
    <source>
        <dbReference type="SAM" id="MobiDB-lite"/>
    </source>
</evidence>
<dbReference type="GO" id="GO:0005351">
    <property type="term" value="F:carbohydrate:proton symporter activity"/>
    <property type="evidence" value="ECO:0007669"/>
    <property type="project" value="TreeGrafter"/>
</dbReference>
<comment type="caution">
    <text evidence="11">The sequence shown here is derived from an EMBL/GenBank/DDBJ whole genome shotgun (WGS) entry which is preliminary data.</text>
</comment>
<evidence type="ECO:0000256" key="9">
    <source>
        <dbReference type="SAM" id="Phobius"/>
    </source>
</evidence>
<feature type="region of interest" description="Disordered" evidence="8">
    <location>
        <begin position="498"/>
        <end position="527"/>
    </location>
</feature>
<dbReference type="NCBIfam" id="TIGR00879">
    <property type="entry name" value="SP"/>
    <property type="match status" value="1"/>
</dbReference>
<feature type="transmembrane region" description="Helical" evidence="9">
    <location>
        <begin position="333"/>
        <end position="351"/>
    </location>
</feature>